<dbReference type="InterPro" id="IPR008928">
    <property type="entry name" value="6-hairpin_glycosidase_sf"/>
</dbReference>
<organism evidence="3 4">
    <name type="scientific">Streptomyces gibsoniae</name>
    <dbReference type="NCBI Taxonomy" id="3075529"/>
    <lineage>
        <taxon>Bacteria</taxon>
        <taxon>Bacillati</taxon>
        <taxon>Actinomycetota</taxon>
        <taxon>Actinomycetes</taxon>
        <taxon>Kitasatosporales</taxon>
        <taxon>Streptomycetaceae</taxon>
        <taxon>Streptomyces</taxon>
    </lineage>
</organism>
<dbReference type="Gene3D" id="1.50.10.10">
    <property type="match status" value="1"/>
</dbReference>
<dbReference type="GO" id="GO:0016787">
    <property type="term" value="F:hydrolase activity"/>
    <property type="evidence" value="ECO:0007669"/>
    <property type="project" value="UniProtKB-KW"/>
</dbReference>
<feature type="signal peptide" evidence="2">
    <location>
        <begin position="1"/>
        <end position="25"/>
    </location>
</feature>
<dbReference type="EMBL" id="JAVREY010000021">
    <property type="protein sequence ID" value="MDT0465087.1"/>
    <property type="molecule type" value="Genomic_DNA"/>
</dbReference>
<dbReference type="Proteomes" id="UP001183809">
    <property type="component" value="Unassembled WGS sequence"/>
</dbReference>
<dbReference type="SUPFAM" id="SSF48208">
    <property type="entry name" value="Six-hairpin glycosidases"/>
    <property type="match status" value="1"/>
</dbReference>
<evidence type="ECO:0000256" key="1">
    <source>
        <dbReference type="ARBA" id="ARBA00022801"/>
    </source>
</evidence>
<protein>
    <submittedName>
        <fullName evidence="3">Glycoside hydrolase family 88 protein</fullName>
    </submittedName>
</protein>
<dbReference type="RefSeq" id="WP_311696580.1">
    <property type="nucleotide sequence ID" value="NZ_JAVREY010000021.1"/>
</dbReference>
<sequence length="408" mass="45157">MRRRLRAALTAGALATALLTGSAEAVPTATAPAAARTPAPAARPRSTTDWSVAVVDSTTARYTPSTIGGWSYPVGLYLYGQYLTYRRTHDARYLSYIKSYVDRFVKSDGSIDQSFDSLDSMQAGRLLVILHHETGQDRYRKAARKIRDRLDTYPRTSDGGFWHADTSSRAHQLWSDGVYMVNPFLVEYGKEFGDATYANDEAAKQLYVYGSHLQTPNGLLRHAYDESRTASWADPATGLAPEHWCRAVGWYAMAVTDVLDALPARHPRRPELLAILRKLAAGLETYQDPVTGRWFQVIDKGGRADDWTETSCSSMFTYALSRGVQQGYLDPHYAQVARRGYEGVLAQLSVGSDGRTDLAGISVGTNVGDYAYYIARARATNDLHGLGAFLIMNEQLRTTRPSQRGDQS</sequence>
<keyword evidence="4" id="KW-1185">Reference proteome</keyword>
<name>A0ABU2TW92_9ACTN</name>
<reference evidence="4" key="1">
    <citation type="submission" date="2023-07" db="EMBL/GenBank/DDBJ databases">
        <title>30 novel species of actinomycetes from the DSMZ collection.</title>
        <authorList>
            <person name="Nouioui I."/>
        </authorList>
    </citation>
    <scope>NUCLEOTIDE SEQUENCE [LARGE SCALE GENOMIC DNA]</scope>
    <source>
        <strain evidence="4">DSM 41699</strain>
    </source>
</reference>
<keyword evidence="2" id="KW-0732">Signal</keyword>
<evidence type="ECO:0000256" key="2">
    <source>
        <dbReference type="SAM" id="SignalP"/>
    </source>
</evidence>
<dbReference type="PANTHER" id="PTHR33886:SF8">
    <property type="entry name" value="UNSATURATED RHAMNOGALACTURONAN HYDROLASE (EUROFUNG)"/>
    <property type="match status" value="1"/>
</dbReference>
<dbReference type="InterPro" id="IPR012341">
    <property type="entry name" value="6hp_glycosidase-like_sf"/>
</dbReference>
<comment type="caution">
    <text evidence="3">The sequence shown here is derived from an EMBL/GenBank/DDBJ whole genome shotgun (WGS) entry which is preliminary data.</text>
</comment>
<dbReference type="InterPro" id="IPR010905">
    <property type="entry name" value="Glyco_hydro_88"/>
</dbReference>
<proteinExistence type="predicted"/>
<gene>
    <name evidence="3" type="ORF">RM764_19075</name>
</gene>
<dbReference type="PANTHER" id="PTHR33886">
    <property type="entry name" value="UNSATURATED RHAMNOGALACTURONAN HYDROLASE (EUROFUNG)"/>
    <property type="match status" value="1"/>
</dbReference>
<evidence type="ECO:0000313" key="3">
    <source>
        <dbReference type="EMBL" id="MDT0465087.1"/>
    </source>
</evidence>
<keyword evidence="1 3" id="KW-0378">Hydrolase</keyword>
<evidence type="ECO:0000313" key="4">
    <source>
        <dbReference type="Proteomes" id="UP001183809"/>
    </source>
</evidence>
<dbReference type="InterPro" id="IPR052043">
    <property type="entry name" value="PolySaccharide_Degr_Enz"/>
</dbReference>
<dbReference type="Pfam" id="PF07470">
    <property type="entry name" value="Glyco_hydro_88"/>
    <property type="match status" value="1"/>
</dbReference>
<feature type="chain" id="PRO_5045176254" evidence="2">
    <location>
        <begin position="26"/>
        <end position="408"/>
    </location>
</feature>
<accession>A0ABU2TW92</accession>